<dbReference type="EMBL" id="MVBO01000017">
    <property type="protein sequence ID" value="OZJ05311.1"/>
    <property type="molecule type" value="Genomic_DNA"/>
</dbReference>
<dbReference type="InterPro" id="IPR000253">
    <property type="entry name" value="FHA_dom"/>
</dbReference>
<evidence type="ECO:0000313" key="4">
    <source>
        <dbReference type="EMBL" id="OZJ05311.1"/>
    </source>
</evidence>
<feature type="compositionally biased region" description="Low complexity" evidence="1">
    <location>
        <begin position="240"/>
        <end position="256"/>
    </location>
</feature>
<keyword evidence="5" id="KW-1185">Reference proteome</keyword>
<feature type="region of interest" description="Disordered" evidence="1">
    <location>
        <begin position="155"/>
        <end position="184"/>
    </location>
</feature>
<dbReference type="Pfam" id="PF00498">
    <property type="entry name" value="FHA"/>
    <property type="match status" value="1"/>
</dbReference>
<gene>
    <name evidence="4" type="ORF">BZG36_01581</name>
</gene>
<accession>A0A261Y3Y8</accession>
<dbReference type="InterPro" id="IPR008984">
    <property type="entry name" value="SMAD_FHA_dom_sf"/>
</dbReference>
<evidence type="ECO:0000313" key="5">
    <source>
        <dbReference type="Proteomes" id="UP000242875"/>
    </source>
</evidence>
<dbReference type="Proteomes" id="UP000242875">
    <property type="component" value="Unassembled WGS sequence"/>
</dbReference>
<keyword evidence="2" id="KW-0472">Membrane</keyword>
<evidence type="ECO:0000256" key="2">
    <source>
        <dbReference type="SAM" id="Phobius"/>
    </source>
</evidence>
<feature type="domain" description="FHA" evidence="3">
    <location>
        <begin position="90"/>
        <end position="146"/>
    </location>
</feature>
<comment type="caution">
    <text evidence="4">The sequence shown here is derived from an EMBL/GenBank/DDBJ whole genome shotgun (WGS) entry which is preliminary data.</text>
</comment>
<reference evidence="4 5" key="1">
    <citation type="journal article" date="2017" name="Mycologia">
        <title>Bifiguratus adelaidae, gen. et sp. nov., a new member of Mucoromycotina in endophytic and soil-dwelling habitats.</title>
        <authorList>
            <person name="Torres-Cruz T.J."/>
            <person name="Billingsley Tobias T.L."/>
            <person name="Almatruk M."/>
            <person name="Hesse C."/>
            <person name="Kuske C.R."/>
            <person name="Desiro A."/>
            <person name="Benucci G.M."/>
            <person name="Bonito G."/>
            <person name="Stajich J.E."/>
            <person name="Dunlap C."/>
            <person name="Arnold A.E."/>
            <person name="Porras-Alfaro A."/>
        </authorList>
    </citation>
    <scope>NUCLEOTIDE SEQUENCE [LARGE SCALE GENOMIC DNA]</scope>
    <source>
        <strain evidence="4 5">AZ0501</strain>
    </source>
</reference>
<proteinExistence type="predicted"/>
<keyword evidence="2" id="KW-0812">Transmembrane</keyword>
<dbReference type="Gene3D" id="2.60.200.20">
    <property type="match status" value="1"/>
</dbReference>
<dbReference type="CDD" id="cd00060">
    <property type="entry name" value="FHA"/>
    <property type="match status" value="1"/>
</dbReference>
<protein>
    <recommendedName>
        <fullName evidence="3">FHA domain-containing protein</fullName>
    </recommendedName>
</protein>
<dbReference type="PROSITE" id="PS50006">
    <property type="entry name" value="FHA_DOMAIN"/>
    <property type="match status" value="1"/>
</dbReference>
<feature type="compositionally biased region" description="Basic and acidic residues" evidence="1">
    <location>
        <begin position="160"/>
        <end position="179"/>
    </location>
</feature>
<dbReference type="SUPFAM" id="SSF49879">
    <property type="entry name" value="SMAD/FHA domain"/>
    <property type="match status" value="1"/>
</dbReference>
<sequence>MAMSKSPASDLALSSREVTPEFVETLKVGEEGQTSTPSLESFLEEEAAQCRRGVTLHLFPIAATWLGKAYMTSYHELPDKHICLEEGNVISLGRSLRIADVDTEHFCGFDTDAIEPSQALIGFHHDKYIIMDTSNKRGTFVNGVRIPKLRDLKNTSTVEDTARQGHKERFKSYEKHSDNRQPQLSYVSQSQWTCHGVELKSGDVLSFGSQMSESDEEGQDPSPALLVWITSSKHVKHGSESSSSPVSPSISPSNHSLTTHMFRRRGIVSLGIDLRTVAEGWTFDMSDEEEKHDDASETSSFVLSQSSSILSTQESNYSISPSSSSKAPLSVDTSLTSQESFPSISSPAKTSFFRSKIKGFSLRRNAKRISPNAPARLRYSSTIPFSNAYDSADESTHLFPTINAKLNAPQSVDAFVRSLATSPNILTSALNKEAERREARKLRMKLGIAGLVGATIGSLISVSLLASF</sequence>
<feature type="region of interest" description="Disordered" evidence="1">
    <location>
        <begin position="237"/>
        <end position="257"/>
    </location>
</feature>
<organism evidence="4 5">
    <name type="scientific">Bifiguratus adelaidae</name>
    <dbReference type="NCBI Taxonomy" id="1938954"/>
    <lineage>
        <taxon>Eukaryota</taxon>
        <taxon>Fungi</taxon>
        <taxon>Fungi incertae sedis</taxon>
        <taxon>Mucoromycota</taxon>
        <taxon>Mucoromycotina</taxon>
        <taxon>Endogonomycetes</taxon>
        <taxon>Endogonales</taxon>
        <taxon>Endogonales incertae sedis</taxon>
        <taxon>Bifiguratus</taxon>
    </lineage>
</organism>
<dbReference type="AlphaFoldDB" id="A0A261Y3Y8"/>
<evidence type="ECO:0000259" key="3">
    <source>
        <dbReference type="PROSITE" id="PS50006"/>
    </source>
</evidence>
<keyword evidence="2" id="KW-1133">Transmembrane helix</keyword>
<feature type="transmembrane region" description="Helical" evidence="2">
    <location>
        <begin position="446"/>
        <end position="466"/>
    </location>
</feature>
<name>A0A261Y3Y8_9FUNG</name>
<evidence type="ECO:0000256" key="1">
    <source>
        <dbReference type="SAM" id="MobiDB-lite"/>
    </source>
</evidence>